<protein>
    <recommendedName>
        <fullName evidence="4">LytR/CpsA/Psr regulator C-terminal domain-containing protein</fullName>
    </recommendedName>
</protein>
<accession>A0A0G0LN11</accession>
<dbReference type="Proteomes" id="UP000034774">
    <property type="component" value="Unassembled WGS sequence"/>
</dbReference>
<evidence type="ECO:0008006" key="4">
    <source>
        <dbReference type="Google" id="ProtNLM"/>
    </source>
</evidence>
<keyword evidence="1" id="KW-0472">Membrane</keyword>
<feature type="transmembrane region" description="Helical" evidence="1">
    <location>
        <begin position="21"/>
        <end position="43"/>
    </location>
</feature>
<name>A0A0G0LN11_9BACT</name>
<reference evidence="2 3" key="1">
    <citation type="journal article" date="2015" name="Nature">
        <title>rRNA introns, odd ribosomes, and small enigmatic genomes across a large radiation of phyla.</title>
        <authorList>
            <person name="Brown C.T."/>
            <person name="Hug L.A."/>
            <person name="Thomas B.C."/>
            <person name="Sharon I."/>
            <person name="Castelle C.J."/>
            <person name="Singh A."/>
            <person name="Wilkins M.J."/>
            <person name="Williams K.H."/>
            <person name="Banfield J.F."/>
        </authorList>
    </citation>
    <scope>NUCLEOTIDE SEQUENCE [LARGE SCALE GENOMIC DNA]</scope>
</reference>
<comment type="caution">
    <text evidence="2">The sequence shown here is derived from an EMBL/GenBank/DDBJ whole genome shotgun (WGS) entry which is preliminary data.</text>
</comment>
<proteinExistence type="predicted"/>
<keyword evidence="1" id="KW-1133">Transmembrane helix</keyword>
<evidence type="ECO:0000313" key="3">
    <source>
        <dbReference type="Proteomes" id="UP000034774"/>
    </source>
</evidence>
<organism evidence="2 3">
    <name type="scientific">Candidatus Woesebacteria bacterium GW2011_GWB1_39_10</name>
    <dbReference type="NCBI Taxonomy" id="1618572"/>
    <lineage>
        <taxon>Bacteria</taxon>
        <taxon>Candidatus Woeseibacteriota</taxon>
    </lineage>
</organism>
<dbReference type="EMBL" id="LBVU01000002">
    <property type="protein sequence ID" value="KKQ92447.1"/>
    <property type="molecule type" value="Genomic_DNA"/>
</dbReference>
<dbReference type="STRING" id="1618572.UT17_C0002G0110"/>
<sequence>MKSARKIAYLKRKNRTTKPYSWIKKIILPGLIIAGLSLAFLFIKLNARYWDGDNKFAFVFPDDNGNVGVTVLDPTVDEMTTLVIPGDTEVTVAMNYGTMRIKNVWQLGINEKLGGQILVKTIAKNFSLPVFLWTDKNLPNLFKFVFLPGMTNIPFGDRVSIALFSFKVKNMDKTEIDLAKSQFVVKRVLTDGKTGYIIPGETSGRITVYFTDNDFIKPALVGKNIKVYIVDSTGRPNVSQEVGRIFEVMGGKVVSIDKSQGVRDFGCEIAGKDKGLVKKVVNLFGCKIVSENTDFDLEIRLGSEFSKTF</sequence>
<keyword evidence="1" id="KW-0812">Transmembrane</keyword>
<dbReference type="AlphaFoldDB" id="A0A0G0LN11"/>
<evidence type="ECO:0000313" key="2">
    <source>
        <dbReference type="EMBL" id="KKQ92447.1"/>
    </source>
</evidence>
<evidence type="ECO:0000256" key="1">
    <source>
        <dbReference type="SAM" id="Phobius"/>
    </source>
</evidence>
<gene>
    <name evidence="2" type="ORF">UT17_C0002G0110</name>
</gene>